<keyword evidence="2" id="KW-0472">Membrane</keyword>
<keyword evidence="2" id="KW-0812">Transmembrane</keyword>
<reference evidence="3" key="1">
    <citation type="journal article" date="2020" name="Stud. Mycol.">
        <title>101 Dothideomycetes genomes: a test case for predicting lifestyles and emergence of pathogens.</title>
        <authorList>
            <person name="Haridas S."/>
            <person name="Albert R."/>
            <person name="Binder M."/>
            <person name="Bloem J."/>
            <person name="Labutti K."/>
            <person name="Salamov A."/>
            <person name="Andreopoulos B."/>
            <person name="Baker S."/>
            <person name="Barry K."/>
            <person name="Bills G."/>
            <person name="Bluhm B."/>
            <person name="Cannon C."/>
            <person name="Castanera R."/>
            <person name="Culley D."/>
            <person name="Daum C."/>
            <person name="Ezra D."/>
            <person name="Gonzalez J."/>
            <person name="Henrissat B."/>
            <person name="Kuo A."/>
            <person name="Liang C."/>
            <person name="Lipzen A."/>
            <person name="Lutzoni F."/>
            <person name="Magnuson J."/>
            <person name="Mondo S."/>
            <person name="Nolan M."/>
            <person name="Ohm R."/>
            <person name="Pangilinan J."/>
            <person name="Park H.-J."/>
            <person name="Ramirez L."/>
            <person name="Alfaro M."/>
            <person name="Sun H."/>
            <person name="Tritt A."/>
            <person name="Yoshinaga Y."/>
            <person name="Zwiers L.-H."/>
            <person name="Turgeon B."/>
            <person name="Goodwin S."/>
            <person name="Spatafora J."/>
            <person name="Crous P."/>
            <person name="Grigoriev I."/>
        </authorList>
    </citation>
    <scope>NUCLEOTIDE SEQUENCE</scope>
    <source>
        <strain evidence="3">CBS 119687</strain>
    </source>
</reference>
<evidence type="ECO:0000313" key="4">
    <source>
        <dbReference type="Proteomes" id="UP000799771"/>
    </source>
</evidence>
<evidence type="ECO:0000256" key="1">
    <source>
        <dbReference type="SAM" id="MobiDB-lite"/>
    </source>
</evidence>
<feature type="compositionally biased region" description="Polar residues" evidence="1">
    <location>
        <begin position="226"/>
        <end position="238"/>
    </location>
</feature>
<feature type="compositionally biased region" description="Polar residues" evidence="1">
    <location>
        <begin position="644"/>
        <end position="655"/>
    </location>
</feature>
<feature type="transmembrane region" description="Helical" evidence="2">
    <location>
        <begin position="913"/>
        <end position="930"/>
    </location>
</feature>
<sequence>MLLLPDPGNPFSGYLGEWPEAVGADITAPEEDESIFAHSWLPTSRSKRMGGFSKHLDIPISRPLNNDESWVAYSFEMHAEECVYCKNPYKVHRRHSKLCDHGFSLARDVARLMYNTSDGETYSTIESESGKGKKELVRIELPTALVEIRGLLKAVERSSRRRDRMPFVSTDKQYYVVSRAPQTSRPVRQIVSSSLDSESSTFDILPERNAKQESLHEGDYTKQHGTRGQNEAEAQNQPHRGLEESRFGIPNFPDLDQYLEHDLEFSGTNTEENDNISVVCSDNGSIFSVESQASSATDLSKVDANIETQIAFAVRKLLAPFQNNQMFSPPIHFKHDPLLTSFATFSNQLEEVGFAQLDFSSFGEVKLVTFFCANPTLDTSLFFKRAFKHKSFVELLKHFLEIHRSKRATLGGFQGRHGQKTINEIVSDWQANQRKHSTMNADIYNTSRVFTPKELEFRKEETDQVGEERLVELHEEEVTQNRDENNMPRIGGSRAPLQGGALFQSLFADSQYLTLRASIRNIIQSVPKRSIHISLSNDVSLTNTAKGFLEDYTGQEWDWWPLTSRLDDLQPGDRRLEWQFCGQTLFETISAEEAKIVQDVLETTPNHPAECYCCEDHEHQITWTAIFDCMNTYLSGLLQNRLPTTSSSGSKQSKAMQRYTPPGSSSASSSTQISQNLSQIPSNTTSGNGSTKSVQVQGNSTNSTIAPPPPVSNWVLFGVQGSRWSLELEHIGISNLINDPTFFSELKSRYKRHRGWTRFLLSPFRFRFCRFVKFEKFDANRILSHGEDLPDYHGFEHDYEYAPRPGKNPLINPKTFAVCLNACGASCIWPLLNPWHDCVKLPRRCDKLRCIPKKKSEFDVDSEDVEIVAWGLEADYALSFAFLAAYHLVPIFAALGFWVYWLWTHPGDLQNSSVPIFTVLALFAAFWMMFGKHLGMG</sequence>
<dbReference type="GeneID" id="54406139"/>
<proteinExistence type="predicted"/>
<dbReference type="RefSeq" id="XP_033525118.1">
    <property type="nucleotide sequence ID" value="XM_033665707.1"/>
</dbReference>
<evidence type="ECO:0000256" key="2">
    <source>
        <dbReference type="SAM" id="Phobius"/>
    </source>
</evidence>
<accession>A0A6A6AJW8</accession>
<feature type="region of interest" description="Disordered" evidence="1">
    <location>
        <begin position="644"/>
        <end position="707"/>
    </location>
</feature>
<dbReference type="Proteomes" id="UP000799771">
    <property type="component" value="Unassembled WGS sequence"/>
</dbReference>
<name>A0A6A6AJW8_9PLEO</name>
<feature type="region of interest" description="Disordered" evidence="1">
    <location>
        <begin position="198"/>
        <end position="241"/>
    </location>
</feature>
<dbReference type="OrthoDB" id="443402at2759"/>
<protein>
    <submittedName>
        <fullName evidence="3">Uncharacterized protein</fullName>
    </submittedName>
</protein>
<dbReference type="AlphaFoldDB" id="A0A6A6AJW8"/>
<organism evidence="3 4">
    <name type="scientific">Dothidotthia symphoricarpi CBS 119687</name>
    <dbReference type="NCBI Taxonomy" id="1392245"/>
    <lineage>
        <taxon>Eukaryota</taxon>
        <taxon>Fungi</taxon>
        <taxon>Dikarya</taxon>
        <taxon>Ascomycota</taxon>
        <taxon>Pezizomycotina</taxon>
        <taxon>Dothideomycetes</taxon>
        <taxon>Pleosporomycetidae</taxon>
        <taxon>Pleosporales</taxon>
        <taxon>Dothidotthiaceae</taxon>
        <taxon>Dothidotthia</taxon>
    </lineage>
</organism>
<evidence type="ECO:0000313" key="3">
    <source>
        <dbReference type="EMBL" id="KAF2130731.1"/>
    </source>
</evidence>
<feature type="compositionally biased region" description="Low complexity" evidence="1">
    <location>
        <begin position="664"/>
        <end position="691"/>
    </location>
</feature>
<gene>
    <name evidence="3" type="ORF">P153DRAFT_336557</name>
</gene>
<dbReference type="EMBL" id="ML977503">
    <property type="protein sequence ID" value="KAF2130731.1"/>
    <property type="molecule type" value="Genomic_DNA"/>
</dbReference>
<feature type="transmembrane region" description="Helical" evidence="2">
    <location>
        <begin position="876"/>
        <end position="901"/>
    </location>
</feature>
<feature type="compositionally biased region" description="Polar residues" evidence="1">
    <location>
        <begin position="692"/>
        <end position="705"/>
    </location>
</feature>
<feature type="compositionally biased region" description="Basic and acidic residues" evidence="1">
    <location>
        <begin position="205"/>
        <end position="222"/>
    </location>
</feature>
<keyword evidence="2" id="KW-1133">Transmembrane helix</keyword>
<keyword evidence="4" id="KW-1185">Reference proteome</keyword>